<accession>A0A181CA99</accession>
<dbReference type="RefSeq" id="WP_039998857.1">
    <property type="nucleotide sequence ID" value="NZ_CALMTF010000073.1"/>
</dbReference>
<keyword evidence="2" id="KW-1185">Reference proteome</keyword>
<dbReference type="SUPFAM" id="SSF53448">
    <property type="entry name" value="Nucleotide-diphospho-sugar transferases"/>
    <property type="match status" value="1"/>
</dbReference>
<dbReference type="CDD" id="cd04186">
    <property type="entry name" value="GT_2_like_c"/>
    <property type="match status" value="1"/>
</dbReference>
<evidence type="ECO:0000313" key="1">
    <source>
        <dbReference type="EMBL" id="QIP35291.1"/>
    </source>
</evidence>
<dbReference type="GO" id="GO:0016740">
    <property type="term" value="F:transferase activity"/>
    <property type="evidence" value="ECO:0007669"/>
    <property type="project" value="UniProtKB-KW"/>
</dbReference>
<evidence type="ECO:0000313" key="2">
    <source>
        <dbReference type="Proteomes" id="UP000502533"/>
    </source>
</evidence>
<dbReference type="Pfam" id="PF13692">
    <property type="entry name" value="Glyco_trans_1_4"/>
    <property type="match status" value="1"/>
</dbReference>
<proteinExistence type="predicted"/>
<dbReference type="AlphaFoldDB" id="A0A181CA99"/>
<protein>
    <submittedName>
        <fullName evidence="1">Glycosyltransferase</fullName>
    </submittedName>
</protein>
<dbReference type="KEGG" id="kre:GWK63_07275"/>
<reference evidence="1 2" key="1">
    <citation type="submission" date="2020-03" db="EMBL/GenBank/DDBJ databases">
        <title>Isolation of cellulose-producing strains, genome characterization and application of the synthesized cellulose films as an economical and sustainable material for piezoelectric sensor construction.</title>
        <authorList>
            <person name="Mangayil R.K."/>
        </authorList>
    </citation>
    <scope>NUCLEOTIDE SEQUENCE [LARGE SCALE GENOMIC DNA]</scope>
    <source>
        <strain evidence="1 2">ENS 9a1a</strain>
    </source>
</reference>
<dbReference type="Pfam" id="PF00535">
    <property type="entry name" value="Glycos_transf_2"/>
    <property type="match status" value="1"/>
</dbReference>
<dbReference type="PANTHER" id="PTHR43179:SF7">
    <property type="entry name" value="RHAMNOSYLTRANSFERASE WBBL"/>
    <property type="match status" value="1"/>
</dbReference>
<dbReference type="PANTHER" id="PTHR43179">
    <property type="entry name" value="RHAMNOSYLTRANSFERASE WBBL"/>
    <property type="match status" value="1"/>
</dbReference>
<dbReference type="InterPro" id="IPR001173">
    <property type="entry name" value="Glyco_trans_2-like"/>
</dbReference>
<dbReference type="Gene3D" id="3.40.50.2000">
    <property type="entry name" value="Glycogen Phosphorylase B"/>
    <property type="match status" value="1"/>
</dbReference>
<dbReference type="SUPFAM" id="SSF53756">
    <property type="entry name" value="UDP-Glycosyltransferase/glycogen phosphorylase"/>
    <property type="match status" value="1"/>
</dbReference>
<sequence>MRAVSSTLAETAAGWAAFDPAWYCTRHAALLDTLGVEPGEAHAFYTTHGAALGHSPNAFFDETWYRQAYPGVARAIAQGIWPSGFAHYLQAGLRTHSPHWLFDEHAYRAACPDLTQAVMEDGGYRNGYDHYLRAGDGEMRTGSCFFDPVTCLALVPENGRDAAAHPFVDYLLRGMAAMPDRAVSVYFDAGWYVRTYPAVQAAIDRGEWLCALHHYLCNTTPLAFDPGPFFSESFYASVNPDVLEAVESGRLRNGYAHYLSDGVFEQRKPCSMLDLAAYMRDPAVQADLAAGRARDGLGHYLVARPDLRPPPAPPVTEEQTRALFRHMCAVRLPLLLGGRIDFASDAPPELSVIIIAHNQFAMTLSTLASLRANYHGAMQVIVVDSGSRDGVASIERHVKGIEVLRFAGNIGFVRGCNAALARVRAPATLYLNNDVDLQFGAIASALARLGAEDTTGAVGARVLRTHGMLQEAGSIIWRDGSVQGYMRDAHPAVPEAGFVRAVDFCSGVFLMVRTDILRTLDGFDEAYAPAYFEETDLCMRIRALGHAILYDPAVCLVHYECGTSDSTSAARLIARNSTLFTRSHARPLRRKLMRHPALQARARHADGGGRHILFIEDRLPLRHLGSGFTRSNDIIATLAALGYHVTVYPVFRPVEDAATLATAFPPGVEVIHDRELPDLAAFLEDRAGSLDAIWIARTHNAARLAGILNDAAAAIPAGRVIVDTEAIAACRDEEYARLHDRPPGQPLARRLEAELAPLFVADRVVAVNDAEARLLHGAGFDNVSVLGHMQVPRPTGPGWAARRDILFLGAVHDMAAPNLDSLAWFSGAVLPLLVDRLGPGIRFGVCGHVNPRVDLGPLRRHPNVNLLGQVADTAPVYDHHRVFVAPTRFAAGIAYKLHEAAANGLPVVGSPLLCRQAGWQDGQDMLCADVTDPAAFAAQVVRLYQDQALWDTVRDNALQRVAREHAPQDYRTRVAEIMAEVFAPPG</sequence>
<organism evidence="1 2">
    <name type="scientific">Komagataeibacter rhaeticus</name>
    <dbReference type="NCBI Taxonomy" id="215221"/>
    <lineage>
        <taxon>Bacteria</taxon>
        <taxon>Pseudomonadati</taxon>
        <taxon>Pseudomonadota</taxon>
        <taxon>Alphaproteobacteria</taxon>
        <taxon>Acetobacterales</taxon>
        <taxon>Acetobacteraceae</taxon>
        <taxon>Komagataeibacter</taxon>
    </lineage>
</organism>
<dbReference type="InterPro" id="IPR029044">
    <property type="entry name" value="Nucleotide-diphossugar_trans"/>
</dbReference>
<dbReference type="Proteomes" id="UP000502533">
    <property type="component" value="Chromosome"/>
</dbReference>
<dbReference type="EMBL" id="CP050139">
    <property type="protein sequence ID" value="QIP35291.1"/>
    <property type="molecule type" value="Genomic_DNA"/>
</dbReference>
<dbReference type="CDD" id="cd03801">
    <property type="entry name" value="GT4_PimA-like"/>
    <property type="match status" value="1"/>
</dbReference>
<gene>
    <name evidence="1" type="ORF">GWK63_07275</name>
</gene>
<name>A0A181CA99_9PROT</name>
<dbReference type="Gene3D" id="3.90.550.10">
    <property type="entry name" value="Spore Coat Polysaccharide Biosynthesis Protein SpsA, Chain A"/>
    <property type="match status" value="1"/>
</dbReference>
<keyword evidence="1" id="KW-0808">Transferase</keyword>
<dbReference type="GeneID" id="85021950"/>